<evidence type="ECO:0000256" key="2">
    <source>
        <dbReference type="ARBA" id="ARBA00008458"/>
    </source>
</evidence>
<comment type="subcellular location">
    <subcellularLocation>
        <location evidence="1">Membrane</location>
        <topology evidence="1">Multi-pass membrane protein</topology>
    </subcellularLocation>
</comment>
<feature type="transmembrane region" description="Helical" evidence="6">
    <location>
        <begin position="62"/>
        <end position="82"/>
    </location>
</feature>
<evidence type="ECO:0000256" key="3">
    <source>
        <dbReference type="ARBA" id="ARBA00022692"/>
    </source>
</evidence>
<dbReference type="EMBL" id="UFQT01001248">
    <property type="protein sequence ID" value="SSX29643.1"/>
    <property type="molecule type" value="Genomic_DNA"/>
</dbReference>
<dbReference type="InterPro" id="IPR026770">
    <property type="entry name" value="RNase_K"/>
</dbReference>
<evidence type="ECO:0000313" key="8">
    <source>
        <dbReference type="EMBL" id="SSX29643.1"/>
    </source>
</evidence>
<protein>
    <submittedName>
        <fullName evidence="7">CSON001552 protein</fullName>
    </submittedName>
</protein>
<keyword evidence="5 6" id="KW-0472">Membrane</keyword>
<dbReference type="VEuPathDB" id="VectorBase:CSON001552"/>
<reference evidence="8" key="2">
    <citation type="submission" date="2018-07" db="EMBL/GenBank/DDBJ databases">
        <authorList>
            <person name="Quirk P.G."/>
            <person name="Krulwich T.A."/>
        </authorList>
    </citation>
    <scope>NUCLEOTIDE SEQUENCE</scope>
</reference>
<evidence type="ECO:0000256" key="1">
    <source>
        <dbReference type="ARBA" id="ARBA00004141"/>
    </source>
</evidence>
<organism evidence="7">
    <name type="scientific">Culicoides sonorensis</name>
    <name type="common">Biting midge</name>
    <dbReference type="NCBI Taxonomy" id="179676"/>
    <lineage>
        <taxon>Eukaryota</taxon>
        <taxon>Metazoa</taxon>
        <taxon>Ecdysozoa</taxon>
        <taxon>Arthropoda</taxon>
        <taxon>Hexapoda</taxon>
        <taxon>Insecta</taxon>
        <taxon>Pterygota</taxon>
        <taxon>Neoptera</taxon>
        <taxon>Endopterygota</taxon>
        <taxon>Diptera</taxon>
        <taxon>Nematocera</taxon>
        <taxon>Chironomoidea</taxon>
        <taxon>Ceratopogonidae</taxon>
        <taxon>Ceratopogoninae</taxon>
        <taxon>Culicoides</taxon>
        <taxon>Monoculicoides</taxon>
    </lineage>
</organism>
<accession>A0A336L0P8</accession>
<dbReference type="GO" id="GO:0016020">
    <property type="term" value="C:membrane"/>
    <property type="evidence" value="ECO:0007669"/>
    <property type="project" value="UniProtKB-SubCell"/>
</dbReference>
<name>A0A336L0P8_CULSO</name>
<proteinExistence type="inferred from homology"/>
<evidence type="ECO:0000256" key="6">
    <source>
        <dbReference type="SAM" id="Phobius"/>
    </source>
</evidence>
<feature type="transmembrane region" description="Helical" evidence="6">
    <location>
        <begin position="7"/>
        <end position="29"/>
    </location>
</feature>
<keyword evidence="4 6" id="KW-1133">Transmembrane helix</keyword>
<evidence type="ECO:0000313" key="7">
    <source>
        <dbReference type="EMBL" id="SSX09920.1"/>
    </source>
</evidence>
<dbReference type="OMA" id="YNCWIAC"/>
<comment type="similarity">
    <text evidence="2">Belongs to the RNase K family.</text>
</comment>
<sequence length="97" mass="11004">MCGGKLSLCCMLISIWGFVQLTIMGFLYYNHAPALFEDLGHVSQGMHLCEFYENADMAYEQAAYNCWIAACLFFITIAFGSFQFYKAAHDAMIEDND</sequence>
<evidence type="ECO:0000256" key="5">
    <source>
        <dbReference type="ARBA" id="ARBA00023136"/>
    </source>
</evidence>
<dbReference type="EMBL" id="UFQS01001248">
    <property type="protein sequence ID" value="SSX09920.1"/>
    <property type="molecule type" value="Genomic_DNA"/>
</dbReference>
<keyword evidence="3 6" id="KW-0812">Transmembrane</keyword>
<reference evidence="7" key="1">
    <citation type="submission" date="2018-04" db="EMBL/GenBank/DDBJ databases">
        <authorList>
            <person name="Go L.Y."/>
            <person name="Mitchell J.A."/>
        </authorList>
    </citation>
    <scope>NUCLEOTIDE SEQUENCE</scope>
    <source>
        <tissue evidence="7">Whole organism</tissue>
    </source>
</reference>
<dbReference type="GO" id="GO:0004521">
    <property type="term" value="F:RNA endonuclease activity"/>
    <property type="evidence" value="ECO:0007669"/>
    <property type="project" value="InterPro"/>
</dbReference>
<dbReference type="AlphaFoldDB" id="A0A336L0P8"/>
<evidence type="ECO:0000256" key="4">
    <source>
        <dbReference type="ARBA" id="ARBA00022989"/>
    </source>
</evidence>
<gene>
    <name evidence="7" type="primary">CSON001552</name>
</gene>
<dbReference type="PANTHER" id="PTHR31733">
    <property type="entry name" value="RIBONUCLEASE KAPPA"/>
    <property type="match status" value="1"/>
</dbReference>